<dbReference type="GO" id="GO:0005524">
    <property type="term" value="F:ATP binding"/>
    <property type="evidence" value="ECO:0007669"/>
    <property type="project" value="InterPro"/>
</dbReference>
<name>A0AAV5FMH5_ELECO</name>
<dbReference type="Gene3D" id="1.20.1560.10">
    <property type="entry name" value="ABC transporter type 1, transmembrane domain"/>
    <property type="match status" value="1"/>
</dbReference>
<feature type="region of interest" description="Disordered" evidence="4">
    <location>
        <begin position="1"/>
        <end position="34"/>
    </location>
</feature>
<dbReference type="Proteomes" id="UP001054889">
    <property type="component" value="Unassembled WGS sequence"/>
</dbReference>
<organism evidence="5 6">
    <name type="scientific">Eleusine coracana subsp. coracana</name>
    <dbReference type="NCBI Taxonomy" id="191504"/>
    <lineage>
        <taxon>Eukaryota</taxon>
        <taxon>Viridiplantae</taxon>
        <taxon>Streptophyta</taxon>
        <taxon>Embryophyta</taxon>
        <taxon>Tracheophyta</taxon>
        <taxon>Spermatophyta</taxon>
        <taxon>Magnoliopsida</taxon>
        <taxon>Liliopsida</taxon>
        <taxon>Poales</taxon>
        <taxon>Poaceae</taxon>
        <taxon>PACMAD clade</taxon>
        <taxon>Chloridoideae</taxon>
        <taxon>Cynodonteae</taxon>
        <taxon>Eleusininae</taxon>
        <taxon>Eleusine</taxon>
    </lineage>
</organism>
<reference evidence="5" key="2">
    <citation type="submission" date="2021-12" db="EMBL/GenBank/DDBJ databases">
        <title>Resequencing data analysis of finger millet.</title>
        <authorList>
            <person name="Hatakeyama M."/>
            <person name="Aluri S."/>
            <person name="Balachadran M.T."/>
            <person name="Sivarajan S.R."/>
            <person name="Poveda L."/>
            <person name="Shimizu-Inatsugi R."/>
            <person name="Schlapbach R."/>
            <person name="Sreeman S.M."/>
            <person name="Shimizu K.K."/>
        </authorList>
    </citation>
    <scope>NUCLEOTIDE SEQUENCE</scope>
</reference>
<dbReference type="SUPFAM" id="SSF90123">
    <property type="entry name" value="ABC transporter transmembrane region"/>
    <property type="match status" value="1"/>
</dbReference>
<keyword evidence="2" id="KW-1133">Transmembrane helix</keyword>
<evidence type="ECO:0000256" key="1">
    <source>
        <dbReference type="ARBA" id="ARBA00022692"/>
    </source>
</evidence>
<evidence type="ECO:0000256" key="4">
    <source>
        <dbReference type="SAM" id="MobiDB-lite"/>
    </source>
</evidence>
<dbReference type="EMBL" id="BQKI01000088">
    <property type="protein sequence ID" value="GJN36122.1"/>
    <property type="molecule type" value="Genomic_DNA"/>
</dbReference>
<evidence type="ECO:0000256" key="2">
    <source>
        <dbReference type="ARBA" id="ARBA00022989"/>
    </source>
</evidence>
<gene>
    <name evidence="5" type="primary">gb24960</name>
    <name evidence="5" type="ORF">PR202_gb24960</name>
</gene>
<keyword evidence="6" id="KW-1185">Reference proteome</keyword>
<keyword evidence="1" id="KW-0812">Transmembrane</keyword>
<sequence length="121" mass="12074">MSESSRAFELNAPSSSSAADERGGKAKAKVAGDGRGGSVAFHRLFAFADGADAALMSLGAVGAVANGAALPLMTVLFGRLIDAFGGAAAPGDVLRRVSAVSLDFVYLAVASAAASFIRKQP</sequence>
<evidence type="ECO:0000256" key="3">
    <source>
        <dbReference type="ARBA" id="ARBA00023136"/>
    </source>
</evidence>
<dbReference type="InterPro" id="IPR036640">
    <property type="entry name" value="ABC1_TM_sf"/>
</dbReference>
<reference evidence="5" key="1">
    <citation type="journal article" date="2018" name="DNA Res.">
        <title>Multiple hybrid de novo genome assembly of finger millet, an orphan allotetraploid crop.</title>
        <authorList>
            <person name="Hatakeyama M."/>
            <person name="Aluri S."/>
            <person name="Balachadran M.T."/>
            <person name="Sivarajan S.R."/>
            <person name="Patrignani A."/>
            <person name="Gruter S."/>
            <person name="Poveda L."/>
            <person name="Shimizu-Inatsugi R."/>
            <person name="Baeten J."/>
            <person name="Francoijs K.J."/>
            <person name="Nataraja K.N."/>
            <person name="Reddy Y.A.N."/>
            <person name="Phadnis S."/>
            <person name="Ravikumar R.L."/>
            <person name="Schlapbach R."/>
            <person name="Sreeman S.M."/>
            <person name="Shimizu K.K."/>
        </authorList>
    </citation>
    <scope>NUCLEOTIDE SEQUENCE</scope>
</reference>
<evidence type="ECO:0000313" key="5">
    <source>
        <dbReference type="EMBL" id="GJN36122.1"/>
    </source>
</evidence>
<protein>
    <submittedName>
        <fullName evidence="5">Uncharacterized protein</fullName>
    </submittedName>
</protein>
<evidence type="ECO:0000313" key="6">
    <source>
        <dbReference type="Proteomes" id="UP001054889"/>
    </source>
</evidence>
<comment type="caution">
    <text evidence="5">The sequence shown here is derived from an EMBL/GenBank/DDBJ whole genome shotgun (WGS) entry which is preliminary data.</text>
</comment>
<dbReference type="GO" id="GO:0016020">
    <property type="term" value="C:membrane"/>
    <property type="evidence" value="ECO:0007669"/>
    <property type="project" value="InterPro"/>
</dbReference>
<accession>A0AAV5FMH5</accession>
<keyword evidence="3" id="KW-0472">Membrane</keyword>
<proteinExistence type="predicted"/>
<dbReference type="AlphaFoldDB" id="A0AAV5FMH5"/>